<comment type="cofactor">
    <cofactor evidence="1 12">
        <name>pyridoxal 5'-phosphate</name>
        <dbReference type="ChEBI" id="CHEBI:597326"/>
    </cofactor>
</comment>
<dbReference type="NCBIfam" id="TIGR00260">
    <property type="entry name" value="thrC"/>
    <property type="match status" value="1"/>
</dbReference>
<dbReference type="SUPFAM" id="SSF53686">
    <property type="entry name" value="Tryptophan synthase beta subunit-like PLP-dependent enzymes"/>
    <property type="match status" value="1"/>
</dbReference>
<dbReference type="RefSeq" id="WP_013234078.1">
    <property type="nucleotide sequence ID" value="NC_014323.1"/>
</dbReference>
<accession>D8IT37</accession>
<dbReference type="EMBL" id="CP002039">
    <property type="protein sequence ID" value="ADJ63596.1"/>
    <property type="molecule type" value="Genomic_DNA"/>
</dbReference>
<evidence type="ECO:0000256" key="10">
    <source>
        <dbReference type="ARBA" id="ARBA00049144"/>
    </source>
</evidence>
<comment type="catalytic activity">
    <reaction evidence="10">
        <text>O-phospho-L-homoserine + H2O = L-threonine + phosphate</text>
        <dbReference type="Rhea" id="RHEA:10840"/>
        <dbReference type="ChEBI" id="CHEBI:15377"/>
        <dbReference type="ChEBI" id="CHEBI:43474"/>
        <dbReference type="ChEBI" id="CHEBI:57590"/>
        <dbReference type="ChEBI" id="CHEBI:57926"/>
        <dbReference type="EC" id="4.2.3.1"/>
    </reaction>
</comment>
<dbReference type="InterPro" id="IPR036052">
    <property type="entry name" value="TrpB-like_PALP_sf"/>
</dbReference>
<evidence type="ECO:0000256" key="4">
    <source>
        <dbReference type="ARBA" id="ARBA00013028"/>
    </source>
</evidence>
<evidence type="ECO:0000259" key="14">
    <source>
        <dbReference type="Pfam" id="PF14821"/>
    </source>
</evidence>
<evidence type="ECO:0000256" key="5">
    <source>
        <dbReference type="ARBA" id="ARBA00018679"/>
    </source>
</evidence>
<evidence type="ECO:0000256" key="7">
    <source>
        <dbReference type="ARBA" id="ARBA00022697"/>
    </source>
</evidence>
<feature type="domain" description="Tryptophan synthase beta chain-like PALP" evidence="13">
    <location>
        <begin position="96"/>
        <end position="340"/>
    </location>
</feature>
<dbReference type="CDD" id="cd01560">
    <property type="entry name" value="Thr-synth_2"/>
    <property type="match status" value="1"/>
</dbReference>
<evidence type="ECO:0000259" key="13">
    <source>
        <dbReference type="Pfam" id="PF00291"/>
    </source>
</evidence>
<keyword evidence="6" id="KW-0028">Amino-acid biosynthesis</keyword>
<reference evidence="15 16" key="1">
    <citation type="submission" date="2010-04" db="EMBL/GenBank/DDBJ databases">
        <title>The genome of Herbaspirillum seropedicae SmR1, an endophytic, nitrogen-fixing, plant-growth promoting beta-Proteobacteria.</title>
        <authorList>
            <person name="Pedrosa F.O."/>
            <person name="Monteiro R.A."/>
            <person name="Wassem R."/>
            <person name="Cruz L.M."/>
            <person name="Ayub R.A."/>
            <person name="Colauto N.B."/>
            <person name="Fernandez M.A."/>
            <person name="Fungaro M.H.P."/>
            <person name="Grisard E.C."/>
            <person name="Hungria M."/>
            <person name="Madeira H.M.F."/>
            <person name="Nodari R.O."/>
            <person name="Osaku C.A."/>
            <person name="Petzl-Erler M.L."/>
            <person name="Terenzi H."/>
            <person name="Vieira L.G.E."/>
            <person name="Almeida M.I.M."/>
            <person name="Alves L.R."/>
            <person name="Arantes O.M.N."/>
            <person name="Balsanelli E."/>
            <person name="Barcellos F.G."/>
            <person name="Baura V.A."/>
            <person name="Binde D.R."/>
            <person name="Campo R.J."/>
            <person name="Chubatsu L.S."/>
            <person name="Chueire L.M.O."/>
            <person name="Ciferri R.R."/>
            <person name="Correa L.C."/>
            <person name="da Conceicao Silva J.L."/>
            <person name="Dabul A.N.G."/>
            <person name="Dambros B.P."/>
            <person name="Faoro H."/>
            <person name="Favetti A."/>
            <person name="Friedermann G."/>
            <person name="Furlaneto M.C."/>
            <person name="Gasques L.S."/>
            <person name="Gimenes C.C.T."/>
            <person name="Gioppo N.M.R."/>
            <person name="Glienke-Blanco C."/>
            <person name="Godoy L.P."/>
            <person name="Guerra M.P."/>
            <person name="Karp S."/>
            <person name="Kava-Cordeiro V."/>
            <person name="Margarido V.P."/>
            <person name="Mathioni S.M."/>
            <person name="Menck-Soares M.A."/>
            <person name="Murace N.K."/>
            <person name="Nicolas M.F."/>
            <person name="Oliveira C.E.C."/>
            <person name="Pagnan N.A.B."/>
            <person name="Pamphile J.A."/>
            <person name="Patussi E.V."/>
            <person name="Pereira L.F.P."/>
            <person name="Pereira-Ferrari L."/>
            <person name="Pinto F.G.S."/>
            <person name="Precoma C."/>
            <person name="Prioli A.J."/>
            <person name="Prioli S.M.A.P."/>
            <person name="Raittz R.T."/>
            <person name="Ramos H.J.O."/>
            <person name="Ribeiro E.M.S.F."/>
            <person name="Rigo L.U."/>
            <person name="Rocha C.L.M.S.C."/>
            <person name="Rocha S.N."/>
            <person name="Santos K."/>
            <person name="Satori D."/>
            <person name="Silva A.G."/>
            <person name="Simao R.C.G."/>
            <person name="Soares M.A.M."/>
            <person name="Souza E.M."/>
            <person name="Steffens M.B.R."/>
            <person name="Steindel M."/>
            <person name="Tadra-Sfeir M.Z."/>
            <person name="Takahashi E.K."/>
            <person name="Torres R.A."/>
            <person name="Valle J.S."/>
            <person name="Vernal J.I."/>
            <person name="Vilas-Boas L.A."/>
            <person name="Watanabe M.A.E."/>
            <person name="Weiss V.A."/>
            <person name="Yates M.A."/>
            <person name="Souza E.M."/>
        </authorList>
    </citation>
    <scope>NUCLEOTIDE SEQUENCE [LARGE SCALE GENOMIC DNA]</scope>
    <source>
        <strain evidence="15 16">SmR1</strain>
    </source>
</reference>
<dbReference type="InterPro" id="IPR000634">
    <property type="entry name" value="Ser/Thr_deHydtase_PyrdxlP-BS"/>
</dbReference>
<evidence type="ECO:0000256" key="6">
    <source>
        <dbReference type="ARBA" id="ARBA00022605"/>
    </source>
</evidence>
<dbReference type="PROSITE" id="PS00165">
    <property type="entry name" value="DEHYDRATASE_SER_THR"/>
    <property type="match status" value="1"/>
</dbReference>
<dbReference type="Gene3D" id="3.40.50.1100">
    <property type="match status" value="2"/>
</dbReference>
<dbReference type="InterPro" id="IPR001926">
    <property type="entry name" value="TrpB-like_PALP"/>
</dbReference>
<name>D8IT37_HERSS</name>
<evidence type="ECO:0000256" key="1">
    <source>
        <dbReference type="ARBA" id="ARBA00001933"/>
    </source>
</evidence>
<proteinExistence type="inferred from homology"/>
<dbReference type="UniPathway" id="UPA00050">
    <property type="reaction ID" value="UER00065"/>
</dbReference>
<dbReference type="AlphaFoldDB" id="D8IT37"/>
<evidence type="ECO:0000256" key="8">
    <source>
        <dbReference type="ARBA" id="ARBA00022898"/>
    </source>
</evidence>
<dbReference type="PANTHER" id="PTHR42690">
    <property type="entry name" value="THREONINE SYNTHASE FAMILY MEMBER"/>
    <property type="match status" value="1"/>
</dbReference>
<comment type="similarity">
    <text evidence="3">Belongs to the threonine synthase family.</text>
</comment>
<dbReference type="GO" id="GO:0030170">
    <property type="term" value="F:pyridoxal phosphate binding"/>
    <property type="evidence" value="ECO:0007669"/>
    <property type="project" value="InterPro"/>
</dbReference>
<evidence type="ECO:0000313" key="15">
    <source>
        <dbReference type="EMBL" id="ADJ63596.1"/>
    </source>
</evidence>
<protein>
    <recommendedName>
        <fullName evidence="5 11">Threonine synthase</fullName>
        <ecNumber evidence="4 11">4.2.3.1</ecNumber>
    </recommendedName>
</protein>
<dbReference type="GeneID" id="29393887"/>
<keyword evidence="8 12" id="KW-0663">Pyridoxal phosphate</keyword>
<dbReference type="Pfam" id="PF14821">
    <property type="entry name" value="Thr_synth_N"/>
    <property type="match status" value="1"/>
</dbReference>
<organism evidence="15 16">
    <name type="scientific">Herbaspirillum seropedicae (strain SmR1)</name>
    <dbReference type="NCBI Taxonomy" id="757424"/>
    <lineage>
        <taxon>Bacteria</taxon>
        <taxon>Pseudomonadati</taxon>
        <taxon>Pseudomonadota</taxon>
        <taxon>Betaproteobacteria</taxon>
        <taxon>Burkholderiales</taxon>
        <taxon>Oxalobacteraceae</taxon>
        <taxon>Herbaspirillum</taxon>
    </lineage>
</organism>
<keyword evidence="16" id="KW-1185">Reference proteome</keyword>
<dbReference type="KEGG" id="hse:Hsero_2096"/>
<feature type="modified residue" description="N6-(pyridoxal phosphate)lysine" evidence="12">
    <location>
        <position position="124"/>
    </location>
</feature>
<dbReference type="InterPro" id="IPR004450">
    <property type="entry name" value="Thr_synthase-like"/>
</dbReference>
<dbReference type="InterPro" id="IPR051166">
    <property type="entry name" value="Threonine_Synthase"/>
</dbReference>
<keyword evidence="7" id="KW-0791">Threonine biosynthesis</keyword>
<evidence type="ECO:0000256" key="2">
    <source>
        <dbReference type="ARBA" id="ARBA00004979"/>
    </source>
</evidence>
<gene>
    <name evidence="15" type="primary">thrC</name>
    <name evidence="15" type="ordered locus">Hsero_2096</name>
</gene>
<dbReference type="GO" id="GO:0009088">
    <property type="term" value="P:threonine biosynthetic process"/>
    <property type="evidence" value="ECO:0007669"/>
    <property type="project" value="UniProtKB-UniRule"/>
</dbReference>
<dbReference type="STRING" id="757424.Hsero_2096"/>
<evidence type="ECO:0000256" key="9">
    <source>
        <dbReference type="ARBA" id="ARBA00023239"/>
    </source>
</evidence>
<dbReference type="EC" id="4.2.3.1" evidence="4 11"/>
<dbReference type="Proteomes" id="UP000000329">
    <property type="component" value="Chromosome"/>
</dbReference>
<dbReference type="GO" id="GO:0004795">
    <property type="term" value="F:threonine synthase activity"/>
    <property type="evidence" value="ECO:0007669"/>
    <property type="project" value="UniProtKB-UniRule"/>
</dbReference>
<dbReference type="Gene3D" id="3.90.1380.10">
    <property type="entry name" value="Threonine synthase, N-terminal domain"/>
    <property type="match status" value="1"/>
</dbReference>
<dbReference type="OrthoDB" id="9763107at2"/>
<dbReference type="PANTHER" id="PTHR42690:SF1">
    <property type="entry name" value="THREONINE SYNTHASE-LIKE 2"/>
    <property type="match status" value="1"/>
</dbReference>
<dbReference type="InterPro" id="IPR037158">
    <property type="entry name" value="Thr_synth_N_sf"/>
</dbReference>
<evidence type="ECO:0000256" key="3">
    <source>
        <dbReference type="ARBA" id="ARBA00005517"/>
    </source>
</evidence>
<evidence type="ECO:0000256" key="12">
    <source>
        <dbReference type="PIRSR" id="PIRSR604450-51"/>
    </source>
</evidence>
<evidence type="ECO:0000313" key="16">
    <source>
        <dbReference type="Proteomes" id="UP000000329"/>
    </source>
</evidence>
<feature type="domain" description="Threonine synthase N-terminal" evidence="14">
    <location>
        <begin position="2"/>
        <end position="79"/>
    </location>
</feature>
<comment type="pathway">
    <text evidence="2">Amino-acid biosynthesis; L-threonine biosynthesis; L-threonine from L-aspartate: step 5/5.</text>
</comment>
<dbReference type="eggNOG" id="COG0498">
    <property type="taxonomic scope" value="Bacteria"/>
</dbReference>
<dbReference type="Pfam" id="PF24857">
    <property type="entry name" value="THR4_C"/>
    <property type="match status" value="1"/>
</dbReference>
<evidence type="ECO:0000256" key="11">
    <source>
        <dbReference type="NCBIfam" id="TIGR00260"/>
    </source>
</evidence>
<dbReference type="Pfam" id="PF00291">
    <property type="entry name" value="PALP"/>
    <property type="match status" value="1"/>
</dbReference>
<dbReference type="HOGENOM" id="CLU_015170_1_0_4"/>
<dbReference type="InterPro" id="IPR029144">
    <property type="entry name" value="Thr_synth_N"/>
</dbReference>
<sequence>MQYVSTRGHAATPSFSEILLGGLAPDGGLYLPAQYPQVSGAELDQWRKLSYADLAFEVLRKFATDIPEADLKALAHKTYTADVYRNTRAGEHAAEITPLRTLEEQGGKKLVLQSLSNGPTLAFKDMAMQLLGNLFEYALAKQGAELNIVGATSGDTGSAAEYAMRGKKGIRVFMLSPHKKMSAFQTAQMFSLQDPNIFNLAIEGVFDDCQDIVKAISNDLEYKAAKKIGTVNSINWARVVAQVVYYFRGYLAATTSNEQKVSFTVPSGNFGNICAGHIARMMGLPIDKLVVATNENDVLDEFFRTGIYRVRKSAETYHTSSPSMDISKASNFERFVYDLLGRDSARVKDLFHKVETAGGFDLSGQAGSDGNEFTSVIQYGFASGRSTHADRLETIRFAEKTYGITVDTHTADGIKVAREHLTPGVTMIVLETALPAKFNETIREALGRDADRPAGFENIEALPQRFEVMPADAARVKAYVAQHTGL</sequence>
<keyword evidence="9 15" id="KW-0456">Lyase</keyword>